<dbReference type="Proteomes" id="UP000249910">
    <property type="component" value="Chromosome"/>
</dbReference>
<evidence type="ECO:0000256" key="4">
    <source>
        <dbReference type="ARBA" id="ARBA00022741"/>
    </source>
</evidence>
<comment type="subcellular location">
    <subcellularLocation>
        <location evidence="10 11">Cytoplasm</location>
    </subcellularLocation>
</comment>
<name>A0ABN5B3X8_9GAMM</name>
<dbReference type="SUPFAM" id="SSF63418">
    <property type="entry name" value="MurE/MurF N-terminal domain"/>
    <property type="match status" value="1"/>
</dbReference>
<dbReference type="Gene3D" id="3.90.190.20">
    <property type="entry name" value="Mur ligase, C-terminal domain"/>
    <property type="match status" value="1"/>
</dbReference>
<dbReference type="InterPro" id="IPR036615">
    <property type="entry name" value="Mur_ligase_C_dom_sf"/>
</dbReference>
<keyword evidence="7 10" id="KW-0573">Peptidoglycan synthesis</keyword>
<dbReference type="NCBIfam" id="TIGR01143">
    <property type="entry name" value="murF"/>
    <property type="match status" value="1"/>
</dbReference>
<dbReference type="RefSeq" id="WP_088772910.1">
    <property type="nucleotide sequence ID" value="NZ_CP022132.1"/>
</dbReference>
<organism evidence="15 16">
    <name type="scientific">Francisella halioticida</name>
    <dbReference type="NCBI Taxonomy" id="549298"/>
    <lineage>
        <taxon>Bacteria</taxon>
        <taxon>Pseudomonadati</taxon>
        <taxon>Pseudomonadota</taxon>
        <taxon>Gammaproteobacteria</taxon>
        <taxon>Thiotrichales</taxon>
        <taxon>Francisellaceae</taxon>
        <taxon>Francisella</taxon>
    </lineage>
</organism>
<dbReference type="SUPFAM" id="SSF53244">
    <property type="entry name" value="MurD-like peptide ligases, peptide-binding domain"/>
    <property type="match status" value="1"/>
</dbReference>
<dbReference type="PANTHER" id="PTHR43024">
    <property type="entry name" value="UDP-N-ACETYLMURAMOYL-TRIPEPTIDE--D-ALANYL-D-ALANINE LIGASE"/>
    <property type="match status" value="1"/>
</dbReference>
<evidence type="ECO:0000256" key="8">
    <source>
        <dbReference type="ARBA" id="ARBA00023306"/>
    </source>
</evidence>
<evidence type="ECO:0000313" key="16">
    <source>
        <dbReference type="Proteomes" id="UP000249910"/>
    </source>
</evidence>
<dbReference type="InterPro" id="IPR013221">
    <property type="entry name" value="Mur_ligase_cen"/>
</dbReference>
<keyword evidence="4 10" id="KW-0547">Nucleotide-binding</keyword>
<dbReference type="InterPro" id="IPR036565">
    <property type="entry name" value="Mur-like_cat_sf"/>
</dbReference>
<evidence type="ECO:0000313" key="15">
    <source>
        <dbReference type="EMBL" id="ASG68423.1"/>
    </source>
</evidence>
<dbReference type="Pfam" id="PF01225">
    <property type="entry name" value="Mur_ligase"/>
    <property type="match status" value="1"/>
</dbReference>
<evidence type="ECO:0000256" key="3">
    <source>
        <dbReference type="ARBA" id="ARBA00022618"/>
    </source>
</evidence>
<evidence type="ECO:0000256" key="5">
    <source>
        <dbReference type="ARBA" id="ARBA00022840"/>
    </source>
</evidence>
<sequence length="459" mass="51297">MIKSLKQLAVQAGLEYVGEDVSIQTVTINSNEIKQDALFVAIVANRDGHEFILSAIANGARALLVSKKQDLDIPQIVCGNTINGLRTLAKEYRKSLNMPIISLTGSCGKTTIKEMIVTLLSNKKVHFTQGNFNNYLGVPMTILETPQDIDFAVIETGTNVRSEIKAAADIIQPNIAMITNVGASHLENLKTLDGVMIEKGELLKALPKDGYCIVNLDDERVSIYVDKLDCHKITCSMSNKAADILLLDYQVSSEYYDVKVKIFDKEYNYSLPNIGKHNLLNSILAIACVVAVGIAPSEFLANTQKIRSYKGRFYTENLTNKLTLVDDTYNASVAAMKAAVDDLTDFQGKKILVASSMKELGDEAENYHRQMGQWLRQACLDRVFLFGDSQLMSCVLKEANDQRIDYYEAKENLNRDLKEFIEKYEPFETKIIVKGARSYKMEEVVDYIKLSFVSKINSV</sequence>
<feature type="domain" description="Mur ligase C-terminal" evidence="13">
    <location>
        <begin position="312"/>
        <end position="415"/>
    </location>
</feature>
<proteinExistence type="inferred from homology"/>
<dbReference type="EC" id="6.3.2.10" evidence="10 11"/>
<gene>
    <name evidence="10" type="primary">murF</name>
    <name evidence="15" type="ORF">CDV26_08480</name>
</gene>
<dbReference type="HAMAP" id="MF_02019">
    <property type="entry name" value="MurF"/>
    <property type="match status" value="1"/>
</dbReference>
<keyword evidence="16" id="KW-1185">Reference proteome</keyword>
<keyword evidence="9 10" id="KW-0961">Cell wall biogenesis/degradation</keyword>
<dbReference type="PANTHER" id="PTHR43024:SF1">
    <property type="entry name" value="UDP-N-ACETYLMURAMOYL-TRIPEPTIDE--D-ALANYL-D-ALANINE LIGASE"/>
    <property type="match status" value="1"/>
</dbReference>
<keyword evidence="5 10" id="KW-0067">ATP-binding</keyword>
<keyword evidence="1 10" id="KW-0963">Cytoplasm</keyword>
<keyword evidence="2 10" id="KW-0436">Ligase</keyword>
<keyword evidence="6 10" id="KW-0133">Cell shape</keyword>
<dbReference type="Pfam" id="PF08245">
    <property type="entry name" value="Mur_ligase_M"/>
    <property type="match status" value="1"/>
</dbReference>
<keyword evidence="3 10" id="KW-0132">Cell division</keyword>
<comment type="function">
    <text evidence="10 11">Involved in cell wall formation. Catalyzes the final step in the synthesis of UDP-N-acetylmuramoyl-pentapeptide, the precursor of murein.</text>
</comment>
<dbReference type="EMBL" id="CP022132">
    <property type="protein sequence ID" value="ASG68423.1"/>
    <property type="molecule type" value="Genomic_DNA"/>
</dbReference>
<dbReference type="InterPro" id="IPR005863">
    <property type="entry name" value="UDP-N-AcMur_synth"/>
</dbReference>
<evidence type="ECO:0000256" key="6">
    <source>
        <dbReference type="ARBA" id="ARBA00022960"/>
    </source>
</evidence>
<feature type="domain" description="Mur ligase central" evidence="14">
    <location>
        <begin position="104"/>
        <end position="289"/>
    </location>
</feature>
<evidence type="ECO:0000256" key="1">
    <source>
        <dbReference type="ARBA" id="ARBA00022490"/>
    </source>
</evidence>
<comment type="catalytic activity">
    <reaction evidence="10 11">
        <text>D-alanyl-D-alanine + UDP-N-acetyl-alpha-D-muramoyl-L-alanyl-gamma-D-glutamyl-meso-2,6-diaminopimelate + ATP = UDP-N-acetyl-alpha-D-muramoyl-L-alanyl-gamma-D-glutamyl-meso-2,6-diaminopimeloyl-D-alanyl-D-alanine + ADP + phosphate + H(+)</text>
        <dbReference type="Rhea" id="RHEA:28374"/>
        <dbReference type="ChEBI" id="CHEBI:15378"/>
        <dbReference type="ChEBI" id="CHEBI:30616"/>
        <dbReference type="ChEBI" id="CHEBI:43474"/>
        <dbReference type="ChEBI" id="CHEBI:57822"/>
        <dbReference type="ChEBI" id="CHEBI:61386"/>
        <dbReference type="ChEBI" id="CHEBI:83905"/>
        <dbReference type="ChEBI" id="CHEBI:456216"/>
        <dbReference type="EC" id="6.3.2.10"/>
    </reaction>
</comment>
<evidence type="ECO:0000256" key="11">
    <source>
        <dbReference type="RuleBase" id="RU004136"/>
    </source>
</evidence>
<evidence type="ECO:0000259" key="14">
    <source>
        <dbReference type="Pfam" id="PF08245"/>
    </source>
</evidence>
<evidence type="ECO:0000259" key="12">
    <source>
        <dbReference type="Pfam" id="PF01225"/>
    </source>
</evidence>
<comment type="pathway">
    <text evidence="10 11">Cell wall biogenesis; peptidoglycan biosynthesis.</text>
</comment>
<dbReference type="InterPro" id="IPR004101">
    <property type="entry name" value="Mur_ligase_C"/>
</dbReference>
<dbReference type="GO" id="GO:0016874">
    <property type="term" value="F:ligase activity"/>
    <property type="evidence" value="ECO:0007669"/>
    <property type="project" value="UniProtKB-KW"/>
</dbReference>
<accession>A0ABN5B3X8</accession>
<evidence type="ECO:0000256" key="2">
    <source>
        <dbReference type="ARBA" id="ARBA00022598"/>
    </source>
</evidence>
<evidence type="ECO:0000256" key="7">
    <source>
        <dbReference type="ARBA" id="ARBA00022984"/>
    </source>
</evidence>
<evidence type="ECO:0000256" key="9">
    <source>
        <dbReference type="ARBA" id="ARBA00023316"/>
    </source>
</evidence>
<dbReference type="InterPro" id="IPR035911">
    <property type="entry name" value="MurE/MurF_N"/>
</dbReference>
<dbReference type="Gene3D" id="3.40.1190.10">
    <property type="entry name" value="Mur-like, catalytic domain"/>
    <property type="match status" value="1"/>
</dbReference>
<evidence type="ECO:0000259" key="13">
    <source>
        <dbReference type="Pfam" id="PF02875"/>
    </source>
</evidence>
<reference evidence="15 16" key="1">
    <citation type="submission" date="2017-06" db="EMBL/GenBank/DDBJ databases">
        <title>Complete genome of Francisella halioticida.</title>
        <authorList>
            <person name="Sjodin A."/>
        </authorList>
    </citation>
    <scope>NUCLEOTIDE SEQUENCE [LARGE SCALE GENOMIC DNA]</scope>
    <source>
        <strain evidence="15 16">DSM 23729</strain>
    </source>
</reference>
<keyword evidence="8 10" id="KW-0131">Cell cycle</keyword>
<dbReference type="Pfam" id="PF02875">
    <property type="entry name" value="Mur_ligase_C"/>
    <property type="match status" value="1"/>
</dbReference>
<protein>
    <recommendedName>
        <fullName evidence="10 11">UDP-N-acetylmuramoyl-tripeptide--D-alanyl-D-alanine ligase</fullName>
        <ecNumber evidence="10 11">6.3.2.10</ecNumber>
    </recommendedName>
    <alternativeName>
        <fullName evidence="10">D-alanyl-D-alanine-adding enzyme</fullName>
    </alternativeName>
</protein>
<dbReference type="InterPro" id="IPR051046">
    <property type="entry name" value="MurCDEF_CellWall_CoF430Synth"/>
</dbReference>
<dbReference type="Gene3D" id="3.40.1390.10">
    <property type="entry name" value="MurE/MurF, N-terminal domain"/>
    <property type="match status" value="1"/>
</dbReference>
<feature type="domain" description="Mur ligase N-terminal catalytic" evidence="12">
    <location>
        <begin position="23"/>
        <end position="102"/>
    </location>
</feature>
<comment type="similarity">
    <text evidence="10">Belongs to the MurCDEF family. MurF subfamily.</text>
</comment>
<evidence type="ECO:0000256" key="10">
    <source>
        <dbReference type="HAMAP-Rule" id="MF_02019"/>
    </source>
</evidence>
<dbReference type="InterPro" id="IPR000713">
    <property type="entry name" value="Mur_ligase_N"/>
</dbReference>
<dbReference type="SUPFAM" id="SSF53623">
    <property type="entry name" value="MurD-like peptide ligases, catalytic domain"/>
    <property type="match status" value="1"/>
</dbReference>
<feature type="binding site" evidence="10">
    <location>
        <begin position="105"/>
        <end position="111"/>
    </location>
    <ligand>
        <name>ATP</name>
        <dbReference type="ChEBI" id="CHEBI:30616"/>
    </ligand>
</feature>